<keyword evidence="5" id="KW-1185">Reference proteome</keyword>
<dbReference type="InterPro" id="IPR050238">
    <property type="entry name" value="DNA_Rep/Repair_Clamp_Loader"/>
</dbReference>
<dbReference type="Proteomes" id="UP000006242">
    <property type="component" value="Unassembled WGS sequence"/>
</dbReference>
<dbReference type="GO" id="GO:0008408">
    <property type="term" value="F:3'-5' exonuclease activity"/>
    <property type="evidence" value="ECO:0007669"/>
    <property type="project" value="InterPro"/>
</dbReference>
<dbReference type="InterPro" id="IPR027417">
    <property type="entry name" value="P-loop_NTPase"/>
</dbReference>
<dbReference type="GO" id="GO:0009360">
    <property type="term" value="C:DNA polymerase III complex"/>
    <property type="evidence" value="ECO:0007669"/>
    <property type="project" value="TreeGrafter"/>
</dbReference>
<evidence type="ECO:0000313" key="4">
    <source>
        <dbReference type="EMBL" id="ERJ18134.1"/>
    </source>
</evidence>
<dbReference type="Pfam" id="PF13177">
    <property type="entry name" value="DNA_pol3_delta2"/>
    <property type="match status" value="1"/>
</dbReference>
<dbReference type="PANTHER" id="PTHR11669">
    <property type="entry name" value="REPLICATION FACTOR C / DNA POLYMERASE III GAMMA-TAU SUBUNIT"/>
    <property type="match status" value="1"/>
</dbReference>
<dbReference type="GO" id="GO:0006261">
    <property type="term" value="P:DNA-templated DNA replication"/>
    <property type="evidence" value="ECO:0007669"/>
    <property type="project" value="TreeGrafter"/>
</dbReference>
<dbReference type="OrthoDB" id="9811073at2"/>
<gene>
    <name evidence="4" type="primary">holB</name>
    <name evidence="4" type="ORF">SSPSH_003049</name>
</gene>
<evidence type="ECO:0000256" key="3">
    <source>
        <dbReference type="ARBA" id="ARBA00049244"/>
    </source>
</evidence>
<dbReference type="GO" id="GO:0003887">
    <property type="term" value="F:DNA-directed DNA polymerase activity"/>
    <property type="evidence" value="ECO:0007669"/>
    <property type="project" value="UniProtKB-KW"/>
</dbReference>
<name>U2FPQ5_9GAMM</name>
<dbReference type="eggNOG" id="COG0470">
    <property type="taxonomic scope" value="Bacteria"/>
</dbReference>
<accession>U2FPQ5</accession>
<organism evidence="4 5">
    <name type="scientific">Salinisphaera shabanensis E1L3A</name>
    <dbReference type="NCBI Taxonomy" id="1033802"/>
    <lineage>
        <taxon>Bacteria</taxon>
        <taxon>Pseudomonadati</taxon>
        <taxon>Pseudomonadota</taxon>
        <taxon>Gammaproteobacteria</taxon>
        <taxon>Salinisphaerales</taxon>
        <taxon>Salinisphaeraceae</taxon>
        <taxon>Salinisphaera</taxon>
    </lineage>
</organism>
<comment type="catalytic activity">
    <reaction evidence="3">
        <text>DNA(n) + a 2'-deoxyribonucleoside 5'-triphosphate = DNA(n+1) + diphosphate</text>
        <dbReference type="Rhea" id="RHEA:22508"/>
        <dbReference type="Rhea" id="RHEA-COMP:17339"/>
        <dbReference type="Rhea" id="RHEA-COMP:17340"/>
        <dbReference type="ChEBI" id="CHEBI:33019"/>
        <dbReference type="ChEBI" id="CHEBI:61560"/>
        <dbReference type="ChEBI" id="CHEBI:173112"/>
        <dbReference type="EC" id="2.7.7.7"/>
    </reaction>
</comment>
<dbReference type="SUPFAM" id="SSF52540">
    <property type="entry name" value="P-loop containing nucleoside triphosphate hydrolases"/>
    <property type="match status" value="1"/>
</dbReference>
<dbReference type="PANTHER" id="PTHR11669:SF8">
    <property type="entry name" value="DNA POLYMERASE III SUBUNIT DELTA"/>
    <property type="match status" value="1"/>
</dbReference>
<sequence>MTDASASDITTPPWHAALWARMAHAIASDRVAHGLLVCGPPGVGKRVFADRIVAALLCRNRNAEGDACGECAACRQRIAATHPDISRLVPEEAGKLIKVDQVRAFSQRLHLTPQYDSGRIGWIDPAEDLSPSAANSLLKTLEEPPPACHIVLVTDRVSALMPTVRSRCQLWRLAPPAPDAAREWLQTNGVDAQGLDADSLRTPFAALDRDAQDYAALVNGWDATLSDVIRNREDAASAADRLAKQPADLLTDWLYRRASALLAVALMEGGETHEPRALPDNLARVATRMDPHAFQPWCAQVAQAARLARSNADWQLVIESLLLDLKSRLKRRQSK</sequence>
<dbReference type="EC" id="2.7.7.7" evidence="1"/>
<dbReference type="AlphaFoldDB" id="U2FPQ5"/>
<protein>
    <recommendedName>
        <fullName evidence="1">DNA-directed DNA polymerase</fullName>
        <ecNumber evidence="1">2.7.7.7</ecNumber>
    </recommendedName>
</protein>
<keyword evidence="4" id="KW-0548">Nucleotidyltransferase</keyword>
<comment type="caution">
    <text evidence="4">The sequence shown here is derived from an EMBL/GenBank/DDBJ whole genome shotgun (WGS) entry which is preliminary data.</text>
</comment>
<evidence type="ECO:0000256" key="1">
    <source>
        <dbReference type="ARBA" id="ARBA00012417"/>
    </source>
</evidence>
<reference evidence="4 5" key="1">
    <citation type="journal article" date="2011" name="J. Bacteriol.">
        <title>Genome sequence of Salinisphaera shabanensis, a gammaproteobacterium from the harsh, variable environment of the brine-seawater interface of the Shaban Deep in the Red Sea.</title>
        <authorList>
            <person name="Antunes A."/>
            <person name="Alam I."/>
            <person name="Bajic V.B."/>
            <person name="Stingl U."/>
        </authorList>
    </citation>
    <scope>NUCLEOTIDE SEQUENCE [LARGE SCALE GENOMIC DNA]</scope>
    <source>
        <strain evidence="4 5">E1L3A</strain>
    </source>
</reference>
<dbReference type="RefSeq" id="WP_006912790.1">
    <property type="nucleotide sequence ID" value="NZ_AFNV02000023.1"/>
</dbReference>
<reference evidence="4 5" key="2">
    <citation type="journal article" date="2013" name="PLoS ONE">
        <title>INDIGO - INtegrated Data Warehouse of MIcrobial GenOmes with Examples from the Red Sea Extremophiles.</title>
        <authorList>
            <person name="Alam I."/>
            <person name="Antunes A."/>
            <person name="Kamau A.A."/>
            <person name="Ba Alawi W."/>
            <person name="Kalkatawi M."/>
            <person name="Stingl U."/>
            <person name="Bajic V.B."/>
        </authorList>
    </citation>
    <scope>NUCLEOTIDE SEQUENCE [LARGE SCALE GENOMIC DNA]</scope>
    <source>
        <strain evidence="4 5">E1L3A</strain>
    </source>
</reference>
<dbReference type="InterPro" id="IPR004622">
    <property type="entry name" value="DNA_pol_HolB"/>
</dbReference>
<dbReference type="NCBIfam" id="TIGR00678">
    <property type="entry name" value="holB"/>
    <property type="match status" value="1"/>
</dbReference>
<dbReference type="EMBL" id="AFNV02000023">
    <property type="protein sequence ID" value="ERJ18134.1"/>
    <property type="molecule type" value="Genomic_DNA"/>
</dbReference>
<proteinExistence type="predicted"/>
<keyword evidence="2" id="KW-0239">DNA-directed DNA polymerase</keyword>
<dbReference type="Gene3D" id="3.40.50.300">
    <property type="entry name" value="P-loop containing nucleotide triphosphate hydrolases"/>
    <property type="match status" value="1"/>
</dbReference>
<evidence type="ECO:0000313" key="5">
    <source>
        <dbReference type="Proteomes" id="UP000006242"/>
    </source>
</evidence>
<dbReference type="STRING" id="1033802.SSPSH_003049"/>
<keyword evidence="4" id="KW-0808">Transferase</keyword>
<evidence type="ECO:0000256" key="2">
    <source>
        <dbReference type="ARBA" id="ARBA00022932"/>
    </source>
</evidence>